<dbReference type="Pfam" id="PF16859">
    <property type="entry name" value="TetR_C_11"/>
    <property type="match status" value="1"/>
</dbReference>
<dbReference type="PANTHER" id="PTHR30055">
    <property type="entry name" value="HTH-TYPE TRANSCRIPTIONAL REGULATOR RUTR"/>
    <property type="match status" value="1"/>
</dbReference>
<reference evidence="5" key="1">
    <citation type="submission" date="2023-07" db="EMBL/GenBank/DDBJ databases">
        <title>Degradation of tert-butanol by M. austroafricanum TBA100.</title>
        <authorList>
            <person name="Helbich S."/>
            <person name="Vainshtein Y."/>
        </authorList>
    </citation>
    <scope>NUCLEOTIDE SEQUENCE</scope>
    <source>
        <strain evidence="5">TBA100</strain>
    </source>
</reference>
<evidence type="ECO:0000313" key="6">
    <source>
        <dbReference type="Proteomes" id="UP001172687"/>
    </source>
</evidence>
<comment type="caution">
    <text evidence="5">The sequence shown here is derived from an EMBL/GenBank/DDBJ whole genome shotgun (WGS) entry which is preliminary data.</text>
</comment>
<protein>
    <submittedName>
        <fullName evidence="5">TetR-like C-terminal domain-containing protein</fullName>
    </submittedName>
</protein>
<keyword evidence="6" id="KW-1185">Reference proteome</keyword>
<organism evidence="5 6">
    <name type="scientific">Mycolicibacterium austroafricanum</name>
    <name type="common">Mycobacterium austroafricanum</name>
    <dbReference type="NCBI Taxonomy" id="39687"/>
    <lineage>
        <taxon>Bacteria</taxon>
        <taxon>Bacillati</taxon>
        <taxon>Actinomycetota</taxon>
        <taxon>Actinomycetes</taxon>
        <taxon>Mycobacteriales</taxon>
        <taxon>Mycobacteriaceae</taxon>
        <taxon>Mycolicibacterium</taxon>
    </lineage>
</organism>
<dbReference type="SUPFAM" id="SSF48498">
    <property type="entry name" value="Tetracyclin repressor-like, C-terminal domain"/>
    <property type="match status" value="1"/>
</dbReference>
<dbReference type="PANTHER" id="PTHR30055:SF148">
    <property type="entry name" value="TETR-FAMILY TRANSCRIPTIONAL REGULATOR"/>
    <property type="match status" value="1"/>
</dbReference>
<dbReference type="InterPro" id="IPR036271">
    <property type="entry name" value="Tet_transcr_reg_TetR-rel_C_sf"/>
</dbReference>
<dbReference type="InterPro" id="IPR011075">
    <property type="entry name" value="TetR_C"/>
</dbReference>
<feature type="domain" description="Tetracyclin repressor-like C-terminal" evidence="4">
    <location>
        <begin position="69"/>
        <end position="180"/>
    </location>
</feature>
<proteinExistence type="predicted"/>
<gene>
    <name evidence="5" type="ORF">QYF68_25420</name>
</gene>
<name>A0ABT8HK44_MYCAO</name>
<keyword evidence="3" id="KW-0804">Transcription</keyword>
<evidence type="ECO:0000256" key="2">
    <source>
        <dbReference type="ARBA" id="ARBA00023125"/>
    </source>
</evidence>
<sequence length="186" mass="20914">MSDVDASQRATAIEAALAELQQWGVDRFSIEGVAQRSRLDAEYLHEQWTSERQLIIDALLSYSDTIISVPDTGSLQGDLTELAMAIAAYVNQPMGRRIARMMVVDTKSHTADYGTRSQFWTMRTEAIEVIFSRAAERGELRDDVRPSIALQLLTCPLHTFALYTDRSVDPGYCREIAELVTRAVQR</sequence>
<dbReference type="EMBL" id="JAUHTC010000087">
    <property type="protein sequence ID" value="MDN4521134.1"/>
    <property type="molecule type" value="Genomic_DNA"/>
</dbReference>
<evidence type="ECO:0000313" key="5">
    <source>
        <dbReference type="EMBL" id="MDN4521134.1"/>
    </source>
</evidence>
<keyword evidence="1" id="KW-0805">Transcription regulation</keyword>
<evidence type="ECO:0000256" key="3">
    <source>
        <dbReference type="ARBA" id="ARBA00023163"/>
    </source>
</evidence>
<accession>A0ABT8HK44</accession>
<dbReference type="InterPro" id="IPR009057">
    <property type="entry name" value="Homeodomain-like_sf"/>
</dbReference>
<keyword evidence="2" id="KW-0238">DNA-binding</keyword>
<evidence type="ECO:0000256" key="1">
    <source>
        <dbReference type="ARBA" id="ARBA00023015"/>
    </source>
</evidence>
<dbReference type="Proteomes" id="UP001172687">
    <property type="component" value="Unassembled WGS sequence"/>
</dbReference>
<dbReference type="SUPFAM" id="SSF46689">
    <property type="entry name" value="Homeodomain-like"/>
    <property type="match status" value="1"/>
</dbReference>
<dbReference type="RefSeq" id="WP_011778800.1">
    <property type="nucleotide sequence ID" value="NZ_CP070380.1"/>
</dbReference>
<dbReference type="InterPro" id="IPR050109">
    <property type="entry name" value="HTH-type_TetR-like_transc_reg"/>
</dbReference>
<dbReference type="Gene3D" id="1.10.357.10">
    <property type="entry name" value="Tetracycline Repressor, domain 2"/>
    <property type="match status" value="1"/>
</dbReference>
<evidence type="ECO:0000259" key="4">
    <source>
        <dbReference type="Pfam" id="PF16859"/>
    </source>
</evidence>